<keyword evidence="1" id="KW-0812">Transmembrane</keyword>
<dbReference type="RefSeq" id="WP_225940366.1">
    <property type="nucleotide sequence ID" value="NZ_JADBGG010000014.1"/>
</dbReference>
<keyword evidence="1" id="KW-1133">Transmembrane helix</keyword>
<accession>A0ABR9H464</accession>
<protein>
    <submittedName>
        <fullName evidence="2">Uncharacterized protein</fullName>
    </submittedName>
</protein>
<keyword evidence="3" id="KW-1185">Reference proteome</keyword>
<feature type="transmembrane region" description="Helical" evidence="1">
    <location>
        <begin position="26"/>
        <end position="49"/>
    </location>
</feature>
<reference evidence="2 3" key="1">
    <citation type="submission" date="2020-10" db="EMBL/GenBank/DDBJ databases">
        <title>Genomic Encyclopedia of Type Strains, Phase IV (KMG-IV): sequencing the most valuable type-strain genomes for metagenomic binning, comparative biology and taxonomic classification.</title>
        <authorList>
            <person name="Goeker M."/>
        </authorList>
    </citation>
    <scope>NUCLEOTIDE SEQUENCE [LARGE SCALE GENOMIC DNA]</scope>
    <source>
        <strain evidence="2 3">DSM 4194</strain>
    </source>
</reference>
<proteinExistence type="predicted"/>
<keyword evidence="1" id="KW-0472">Membrane</keyword>
<evidence type="ECO:0000313" key="2">
    <source>
        <dbReference type="EMBL" id="MBE1425500.1"/>
    </source>
</evidence>
<evidence type="ECO:0000256" key="1">
    <source>
        <dbReference type="SAM" id="Phobius"/>
    </source>
</evidence>
<organism evidence="2 3">
    <name type="scientific">Desulfomicrobium macestii</name>
    <dbReference type="NCBI Taxonomy" id="90731"/>
    <lineage>
        <taxon>Bacteria</taxon>
        <taxon>Pseudomonadati</taxon>
        <taxon>Thermodesulfobacteriota</taxon>
        <taxon>Desulfovibrionia</taxon>
        <taxon>Desulfovibrionales</taxon>
        <taxon>Desulfomicrobiaceae</taxon>
        <taxon>Desulfomicrobium</taxon>
    </lineage>
</organism>
<gene>
    <name evidence="2" type="ORF">H4684_002153</name>
</gene>
<dbReference type="EMBL" id="JADBGG010000014">
    <property type="protein sequence ID" value="MBE1425500.1"/>
    <property type="molecule type" value="Genomic_DNA"/>
</dbReference>
<name>A0ABR9H464_9BACT</name>
<dbReference type="Proteomes" id="UP000639010">
    <property type="component" value="Unassembled WGS sequence"/>
</dbReference>
<sequence>MTLLERYRYYGELIVNFFRWDLQLHFFWGFVLTLCGVYWQPLLLSGLIVTVVKESLDVWSKGHWSWGDFWCGIGGCVLAFGFLLSVELLSWDEWRTLLRIYLNP</sequence>
<feature type="transmembrane region" description="Helical" evidence="1">
    <location>
        <begin position="69"/>
        <end position="89"/>
    </location>
</feature>
<evidence type="ECO:0000313" key="3">
    <source>
        <dbReference type="Proteomes" id="UP000639010"/>
    </source>
</evidence>
<comment type="caution">
    <text evidence="2">The sequence shown here is derived from an EMBL/GenBank/DDBJ whole genome shotgun (WGS) entry which is preliminary data.</text>
</comment>